<keyword evidence="4" id="KW-1185">Reference proteome</keyword>
<dbReference type="HOGENOM" id="CLU_2297070_0_0_1"/>
<evidence type="ECO:0000256" key="1">
    <source>
        <dbReference type="SAM" id="MobiDB-lite"/>
    </source>
</evidence>
<dbReference type="EMBL" id="JH993039">
    <property type="protein sequence ID" value="EKX39501.1"/>
    <property type="molecule type" value="Genomic_DNA"/>
</dbReference>
<dbReference type="AlphaFoldDB" id="L1ITA6"/>
<protein>
    <submittedName>
        <fullName evidence="2 3">Uncharacterized protein</fullName>
    </submittedName>
</protein>
<evidence type="ECO:0000313" key="2">
    <source>
        <dbReference type="EMBL" id="EKX39501.1"/>
    </source>
</evidence>
<feature type="region of interest" description="Disordered" evidence="1">
    <location>
        <begin position="1"/>
        <end position="31"/>
    </location>
</feature>
<sequence length="101" mass="11427">MEEAGRSEHGPARRQRKLTREAKPYSKSVSHGADKKLAGIIETKLRCLLDEKARVSKLPVGNYSRHRLAVINKAISLIETGDAYMKDKDKELEELLRELAI</sequence>
<evidence type="ECO:0000313" key="4">
    <source>
        <dbReference type="Proteomes" id="UP000011087"/>
    </source>
</evidence>
<reference evidence="3" key="3">
    <citation type="submission" date="2016-03" db="UniProtKB">
        <authorList>
            <consortium name="EnsemblProtists"/>
        </authorList>
    </citation>
    <scope>IDENTIFICATION</scope>
</reference>
<dbReference type="GeneID" id="17296172"/>
<organism evidence="2">
    <name type="scientific">Guillardia theta (strain CCMP2712)</name>
    <name type="common">Cryptophyte</name>
    <dbReference type="NCBI Taxonomy" id="905079"/>
    <lineage>
        <taxon>Eukaryota</taxon>
        <taxon>Cryptophyceae</taxon>
        <taxon>Pyrenomonadales</taxon>
        <taxon>Geminigeraceae</taxon>
        <taxon>Guillardia</taxon>
    </lineage>
</organism>
<gene>
    <name evidence="2" type="ORF">GUITHDRAFT_154435</name>
</gene>
<proteinExistence type="predicted"/>
<accession>L1ITA6</accession>
<reference evidence="4" key="2">
    <citation type="submission" date="2012-11" db="EMBL/GenBank/DDBJ databases">
        <authorList>
            <person name="Kuo A."/>
            <person name="Curtis B.A."/>
            <person name="Tanifuji G."/>
            <person name="Burki F."/>
            <person name="Gruber A."/>
            <person name="Irimia M."/>
            <person name="Maruyama S."/>
            <person name="Arias M.C."/>
            <person name="Ball S.G."/>
            <person name="Gile G.H."/>
            <person name="Hirakawa Y."/>
            <person name="Hopkins J.F."/>
            <person name="Rensing S.A."/>
            <person name="Schmutz J."/>
            <person name="Symeonidi A."/>
            <person name="Elias M."/>
            <person name="Eveleigh R.J."/>
            <person name="Herman E.K."/>
            <person name="Klute M.J."/>
            <person name="Nakayama T."/>
            <person name="Obornik M."/>
            <person name="Reyes-Prieto A."/>
            <person name="Armbrust E.V."/>
            <person name="Aves S.J."/>
            <person name="Beiko R.G."/>
            <person name="Coutinho P."/>
            <person name="Dacks J.B."/>
            <person name="Durnford D.G."/>
            <person name="Fast N.M."/>
            <person name="Green B.R."/>
            <person name="Grisdale C."/>
            <person name="Hempe F."/>
            <person name="Henrissat B."/>
            <person name="Hoppner M.P."/>
            <person name="Ishida K.-I."/>
            <person name="Kim E."/>
            <person name="Koreny L."/>
            <person name="Kroth P.G."/>
            <person name="Liu Y."/>
            <person name="Malik S.-B."/>
            <person name="Maier U.G."/>
            <person name="McRose D."/>
            <person name="Mock T."/>
            <person name="Neilson J.A."/>
            <person name="Onodera N.T."/>
            <person name="Poole A.M."/>
            <person name="Pritham E.J."/>
            <person name="Richards T.A."/>
            <person name="Rocap G."/>
            <person name="Roy S.W."/>
            <person name="Sarai C."/>
            <person name="Schaack S."/>
            <person name="Shirato S."/>
            <person name="Slamovits C.H."/>
            <person name="Spencer D.F."/>
            <person name="Suzuki S."/>
            <person name="Worden A.Z."/>
            <person name="Zauner S."/>
            <person name="Barry K."/>
            <person name="Bell C."/>
            <person name="Bharti A.K."/>
            <person name="Crow J.A."/>
            <person name="Grimwood J."/>
            <person name="Kramer R."/>
            <person name="Lindquist E."/>
            <person name="Lucas S."/>
            <person name="Salamov A."/>
            <person name="McFadden G.I."/>
            <person name="Lane C.E."/>
            <person name="Keeling P.J."/>
            <person name="Gray M.W."/>
            <person name="Grigoriev I.V."/>
            <person name="Archibald J.M."/>
        </authorList>
    </citation>
    <scope>NUCLEOTIDE SEQUENCE</scope>
    <source>
        <strain evidence="4">CCMP2712</strain>
    </source>
</reference>
<dbReference type="PaxDb" id="55529-EKX39501"/>
<evidence type="ECO:0000313" key="3">
    <source>
        <dbReference type="EnsemblProtists" id="EKX39501"/>
    </source>
</evidence>
<dbReference type="KEGG" id="gtt:GUITHDRAFT_154435"/>
<reference evidence="2 4" key="1">
    <citation type="journal article" date="2012" name="Nature">
        <title>Algal genomes reveal evolutionary mosaicism and the fate of nucleomorphs.</title>
        <authorList>
            <consortium name="DOE Joint Genome Institute"/>
            <person name="Curtis B.A."/>
            <person name="Tanifuji G."/>
            <person name="Burki F."/>
            <person name="Gruber A."/>
            <person name="Irimia M."/>
            <person name="Maruyama S."/>
            <person name="Arias M.C."/>
            <person name="Ball S.G."/>
            <person name="Gile G.H."/>
            <person name="Hirakawa Y."/>
            <person name="Hopkins J.F."/>
            <person name="Kuo A."/>
            <person name="Rensing S.A."/>
            <person name="Schmutz J."/>
            <person name="Symeonidi A."/>
            <person name="Elias M."/>
            <person name="Eveleigh R.J."/>
            <person name="Herman E.K."/>
            <person name="Klute M.J."/>
            <person name="Nakayama T."/>
            <person name="Obornik M."/>
            <person name="Reyes-Prieto A."/>
            <person name="Armbrust E.V."/>
            <person name="Aves S.J."/>
            <person name="Beiko R.G."/>
            <person name="Coutinho P."/>
            <person name="Dacks J.B."/>
            <person name="Durnford D.G."/>
            <person name="Fast N.M."/>
            <person name="Green B.R."/>
            <person name="Grisdale C.J."/>
            <person name="Hempel F."/>
            <person name="Henrissat B."/>
            <person name="Hoppner M.P."/>
            <person name="Ishida K."/>
            <person name="Kim E."/>
            <person name="Koreny L."/>
            <person name="Kroth P.G."/>
            <person name="Liu Y."/>
            <person name="Malik S.B."/>
            <person name="Maier U.G."/>
            <person name="McRose D."/>
            <person name="Mock T."/>
            <person name="Neilson J.A."/>
            <person name="Onodera N.T."/>
            <person name="Poole A.M."/>
            <person name="Pritham E.J."/>
            <person name="Richards T.A."/>
            <person name="Rocap G."/>
            <person name="Roy S.W."/>
            <person name="Sarai C."/>
            <person name="Schaack S."/>
            <person name="Shirato S."/>
            <person name="Slamovits C.H."/>
            <person name="Spencer D.F."/>
            <person name="Suzuki S."/>
            <person name="Worden A.Z."/>
            <person name="Zauner S."/>
            <person name="Barry K."/>
            <person name="Bell C."/>
            <person name="Bharti A.K."/>
            <person name="Crow J.A."/>
            <person name="Grimwood J."/>
            <person name="Kramer R."/>
            <person name="Lindquist E."/>
            <person name="Lucas S."/>
            <person name="Salamov A."/>
            <person name="McFadden G.I."/>
            <person name="Lane C.E."/>
            <person name="Keeling P.J."/>
            <person name="Gray M.W."/>
            <person name="Grigoriev I.V."/>
            <person name="Archibald J.M."/>
        </authorList>
    </citation>
    <scope>NUCLEOTIDE SEQUENCE</scope>
    <source>
        <strain evidence="2 4">CCMP2712</strain>
    </source>
</reference>
<dbReference type="Proteomes" id="UP000011087">
    <property type="component" value="Unassembled WGS sequence"/>
</dbReference>
<dbReference type="EnsemblProtists" id="EKX39501">
    <property type="protein sequence ID" value="EKX39501"/>
    <property type="gene ID" value="GUITHDRAFT_154435"/>
</dbReference>
<dbReference type="RefSeq" id="XP_005826481.1">
    <property type="nucleotide sequence ID" value="XM_005826424.1"/>
</dbReference>
<name>L1ITA6_GUITC</name>
<feature type="compositionally biased region" description="Basic and acidic residues" evidence="1">
    <location>
        <begin position="1"/>
        <end position="11"/>
    </location>
</feature>